<dbReference type="PANTHER" id="PTHR31270">
    <property type="entry name" value="GLUTAMINYL-PEPTIDE CYCLOTRANSFERASE"/>
    <property type="match status" value="1"/>
</dbReference>
<dbReference type="SUPFAM" id="SSF50969">
    <property type="entry name" value="YVTN repeat-like/Quinoprotein amine dehydrogenase"/>
    <property type="match status" value="1"/>
</dbReference>
<dbReference type="Pfam" id="PF05096">
    <property type="entry name" value="Glu_cyclase_2"/>
    <property type="match status" value="1"/>
</dbReference>
<dbReference type="InterPro" id="IPR011044">
    <property type="entry name" value="Quino_amine_DH_bsu"/>
</dbReference>
<gene>
    <name evidence="2" type="ORF">PPAR1163_LOCUS13723</name>
</gene>
<name>A0A7S1XQX7_9STRA</name>
<protein>
    <recommendedName>
        <fullName evidence="3">Glutamine cyclotransferase</fullName>
    </recommendedName>
</protein>
<reference evidence="2" key="1">
    <citation type="submission" date="2021-01" db="EMBL/GenBank/DDBJ databases">
        <authorList>
            <person name="Corre E."/>
            <person name="Pelletier E."/>
            <person name="Niang G."/>
            <person name="Scheremetjew M."/>
            <person name="Finn R."/>
            <person name="Kale V."/>
            <person name="Holt S."/>
            <person name="Cochrane G."/>
            <person name="Meng A."/>
            <person name="Brown T."/>
            <person name="Cohen L."/>
        </authorList>
    </citation>
    <scope>NUCLEOTIDE SEQUENCE</scope>
    <source>
        <strain evidence="2">CCMP2877</strain>
    </source>
</reference>
<feature type="chain" id="PRO_5030717226" description="Glutamine cyclotransferase" evidence="1">
    <location>
        <begin position="23"/>
        <end position="239"/>
    </location>
</feature>
<accession>A0A7S1XQX7</accession>
<dbReference type="InterPro" id="IPR007788">
    <property type="entry name" value="QCT"/>
</dbReference>
<dbReference type="AlphaFoldDB" id="A0A7S1XQX7"/>
<dbReference type="PANTHER" id="PTHR31270:SF1">
    <property type="entry name" value="GLUTAMINYL-PEPTIDE CYCLOTRANSFERASE"/>
    <property type="match status" value="1"/>
</dbReference>
<feature type="signal peptide" evidence="1">
    <location>
        <begin position="1"/>
        <end position="22"/>
    </location>
</feature>
<dbReference type="GO" id="GO:0016603">
    <property type="term" value="F:glutaminyl-peptide cyclotransferase activity"/>
    <property type="evidence" value="ECO:0007669"/>
    <property type="project" value="InterPro"/>
</dbReference>
<sequence>MRGHSLLVKLSMPLAEVPGGGAAVDPKVEHKVPLESRFFGEGICGIDGGNKIIQLTWQKKTYFIYDAETFEEVARGSFSTKKNQGWGITPWRDGEEVIVSDGSETLHFWGVPELLGETPRQIEIKRVQVKDPVSQLTVQKINELETIGNRIYANLWYEDYIVEIDPDEGIVTKWLDFRRLWPHTDRPRKADCLNGIAYDEDKNEVILTGKYWPHYFVMTLEEFLSHAGPKPPNHRFRYF</sequence>
<evidence type="ECO:0008006" key="3">
    <source>
        <dbReference type="Google" id="ProtNLM"/>
    </source>
</evidence>
<dbReference type="EMBL" id="HBGJ01021179">
    <property type="protein sequence ID" value="CAD9255353.1"/>
    <property type="molecule type" value="Transcribed_RNA"/>
</dbReference>
<organism evidence="2">
    <name type="scientific">Phaeomonas parva</name>
    <dbReference type="NCBI Taxonomy" id="124430"/>
    <lineage>
        <taxon>Eukaryota</taxon>
        <taxon>Sar</taxon>
        <taxon>Stramenopiles</taxon>
        <taxon>Ochrophyta</taxon>
        <taxon>Pinguiophyceae</taxon>
        <taxon>Pinguiochrysidales</taxon>
        <taxon>Pinguiochrysidaceae</taxon>
        <taxon>Phaeomonas</taxon>
    </lineage>
</organism>
<evidence type="ECO:0000256" key="1">
    <source>
        <dbReference type="SAM" id="SignalP"/>
    </source>
</evidence>
<evidence type="ECO:0000313" key="2">
    <source>
        <dbReference type="EMBL" id="CAD9255353.1"/>
    </source>
</evidence>
<keyword evidence="1" id="KW-0732">Signal</keyword>
<proteinExistence type="predicted"/>